<dbReference type="Pfam" id="PF09358">
    <property type="entry name" value="E1_UFD"/>
    <property type="match status" value="1"/>
</dbReference>
<keyword evidence="8" id="KW-0812">Transmembrane</keyword>
<dbReference type="InterPro" id="IPR019572">
    <property type="entry name" value="UBA_E1_SCCH"/>
</dbReference>
<dbReference type="InterPro" id="IPR018965">
    <property type="entry name" value="Ub-activating_enz_E1_C"/>
</dbReference>
<evidence type="ECO:0000256" key="3">
    <source>
        <dbReference type="ARBA" id="ARBA00022598"/>
    </source>
</evidence>
<comment type="pathway">
    <text evidence="1">Protein modification; protein ubiquitination.</text>
</comment>
<keyword evidence="6" id="KW-0067">ATP-binding</keyword>
<feature type="active site" description="Glycyl thioester intermediate" evidence="7">
    <location>
        <position position="144"/>
    </location>
</feature>
<evidence type="ECO:0000313" key="10">
    <source>
        <dbReference type="EMBL" id="CAG5104606.1"/>
    </source>
</evidence>
<evidence type="ECO:0000256" key="1">
    <source>
        <dbReference type="ARBA" id="ARBA00004906"/>
    </source>
</evidence>
<evidence type="ECO:0000256" key="4">
    <source>
        <dbReference type="ARBA" id="ARBA00022741"/>
    </source>
</evidence>
<keyword evidence="11" id="KW-1185">Reference proteome</keyword>
<evidence type="ECO:0000256" key="6">
    <source>
        <dbReference type="ARBA" id="ARBA00022840"/>
    </source>
</evidence>
<dbReference type="Gene3D" id="1.10.10.2660">
    <property type="entry name" value="Ubiquitin-activating enzyme E1, SCCH domain"/>
    <property type="match status" value="1"/>
</dbReference>
<dbReference type="InterPro" id="IPR042063">
    <property type="entry name" value="Ubi_acti_E1_SCCH"/>
</dbReference>
<evidence type="ECO:0000259" key="9">
    <source>
        <dbReference type="SMART" id="SM00985"/>
    </source>
</evidence>
<keyword evidence="8" id="KW-1133">Transmembrane helix</keyword>
<dbReference type="PROSITE" id="PS00865">
    <property type="entry name" value="UBIQUITIN_ACTIVAT_2"/>
    <property type="match status" value="1"/>
</dbReference>
<dbReference type="InterPro" id="IPR045886">
    <property type="entry name" value="ThiF/MoeB/HesA"/>
</dbReference>
<feature type="transmembrane region" description="Helical" evidence="8">
    <location>
        <begin position="40"/>
        <end position="57"/>
    </location>
</feature>
<accession>A0ABN7SN89</accession>
<dbReference type="SUPFAM" id="SSF69572">
    <property type="entry name" value="Activating enzymes of the ubiquitin-like proteins"/>
    <property type="match status" value="1"/>
</dbReference>
<reference evidence="10 11" key="1">
    <citation type="submission" date="2021-04" db="EMBL/GenBank/DDBJ databases">
        <authorList>
            <person name="Bliznina A."/>
        </authorList>
    </citation>
    <scope>NUCLEOTIDE SEQUENCE [LARGE SCALE GENOMIC DNA]</scope>
</reference>
<keyword evidence="3" id="KW-0436">Ligase</keyword>
<protein>
    <submittedName>
        <fullName evidence="10">Oidioi.mRNA.OKI2018_I69.chr1.g1381.t1.cds</fullName>
    </submittedName>
</protein>
<evidence type="ECO:0000256" key="5">
    <source>
        <dbReference type="ARBA" id="ARBA00022786"/>
    </source>
</evidence>
<evidence type="ECO:0000256" key="2">
    <source>
        <dbReference type="ARBA" id="ARBA00005673"/>
    </source>
</evidence>
<dbReference type="PANTHER" id="PTHR10953">
    <property type="entry name" value="UBIQUITIN-ACTIVATING ENZYME E1"/>
    <property type="match status" value="1"/>
</dbReference>
<keyword evidence="4" id="KW-0547">Nucleotide-binding</keyword>
<dbReference type="SMART" id="SM00985">
    <property type="entry name" value="UBA_e1_C"/>
    <property type="match status" value="1"/>
</dbReference>
<dbReference type="Gene3D" id="3.10.290.60">
    <property type="entry name" value="Ubiquitin-activating enzyme E1, UFD domain"/>
    <property type="match status" value="1"/>
</dbReference>
<feature type="domain" description="Ubiquitin-activating enzyme E1 C-terminal" evidence="9">
    <location>
        <begin position="246"/>
        <end position="381"/>
    </location>
</feature>
<evidence type="ECO:0000313" key="11">
    <source>
        <dbReference type="Proteomes" id="UP001158576"/>
    </source>
</evidence>
<comment type="similarity">
    <text evidence="2">Belongs to the ubiquitin-activating E1 family.</text>
</comment>
<gene>
    <name evidence="10" type="ORF">OKIOD_LOCUS10146</name>
</gene>
<sequence>MLNRTLARQIVSVRNFRSGSFQNKFNQVPPKKVYWGSAKLSGEAFLAAGAIFFFWAFDRLARADFLYSKFHMSASHFQMDNIIIVDGKYRYIPTKMHPAEHEKDVSYMTNFTEYDWTPTDGKDGKVSESYGSSRDAQEKSIPICTLKNFPNAIEHCLQWARDNFEGLFTGQAGSAKQFLSDPADLSQKLRSCPATSQSPLPRESLSQLVDFLIDQKPNDFNDCIEWARHRFEENYIVNGIDDIENYRNTFMNLAIPAYSFSEPMTPPKNTYFGDQHWTLWDRFDIDGRKENGGEMTIGELLDHFKNDRKLEVQMLSSGVTLLYSFFLNPPKKKQDRLAMTVSEAVKTVDKKEIGAHERYLVLDVCCNDMTEAEEDQDVPYLRYCFR</sequence>
<dbReference type="InterPro" id="IPR035985">
    <property type="entry name" value="Ubiquitin-activating_enz"/>
</dbReference>
<name>A0ABN7SN89_OIKDI</name>
<organism evidence="10 11">
    <name type="scientific">Oikopleura dioica</name>
    <name type="common">Tunicate</name>
    <dbReference type="NCBI Taxonomy" id="34765"/>
    <lineage>
        <taxon>Eukaryota</taxon>
        <taxon>Metazoa</taxon>
        <taxon>Chordata</taxon>
        <taxon>Tunicata</taxon>
        <taxon>Appendicularia</taxon>
        <taxon>Copelata</taxon>
        <taxon>Oikopleuridae</taxon>
        <taxon>Oikopleura</taxon>
    </lineage>
</organism>
<keyword evidence="5" id="KW-0833">Ubl conjugation pathway</keyword>
<evidence type="ECO:0000256" key="7">
    <source>
        <dbReference type="PROSITE-ProRule" id="PRU10132"/>
    </source>
</evidence>
<dbReference type="PANTHER" id="PTHR10953:SF4">
    <property type="entry name" value="UBIQUITIN-ACTIVATING ENZYME E1 C-TERMINAL DOMAIN-CONTAINING PROTEIN"/>
    <property type="match status" value="1"/>
</dbReference>
<evidence type="ECO:0000256" key="8">
    <source>
        <dbReference type="SAM" id="Phobius"/>
    </source>
</evidence>
<dbReference type="EMBL" id="OU015566">
    <property type="protein sequence ID" value="CAG5104606.1"/>
    <property type="molecule type" value="Genomic_DNA"/>
</dbReference>
<dbReference type="Proteomes" id="UP001158576">
    <property type="component" value="Chromosome 1"/>
</dbReference>
<dbReference type="InterPro" id="IPR038252">
    <property type="entry name" value="UBA_E1_C_sf"/>
</dbReference>
<keyword evidence="8" id="KW-0472">Membrane</keyword>
<dbReference type="Pfam" id="PF10585">
    <property type="entry name" value="UBA_E1_SCCH"/>
    <property type="match status" value="1"/>
</dbReference>
<proteinExistence type="inferred from homology"/>
<dbReference type="InterPro" id="IPR033127">
    <property type="entry name" value="UBQ-activ_enz_E1_Cys_AS"/>
</dbReference>